<reference evidence="2 3" key="1">
    <citation type="submission" date="2024-04" db="EMBL/GenBank/DDBJ databases">
        <title>Human intestinal bacterial collection.</title>
        <authorList>
            <person name="Pauvert C."/>
            <person name="Hitch T.C.A."/>
            <person name="Clavel T."/>
        </authorList>
    </citation>
    <scope>NUCLEOTIDE SEQUENCE [LARGE SCALE GENOMIC DNA]</scope>
    <source>
        <strain evidence="2 3">CLA-AA-H174</strain>
    </source>
</reference>
<accession>A0ABV1G220</accession>
<organism evidence="2 3">
    <name type="scientific">Segatella sinensis</name>
    <dbReference type="NCBI Taxonomy" id="3085167"/>
    <lineage>
        <taxon>Bacteria</taxon>
        <taxon>Pseudomonadati</taxon>
        <taxon>Bacteroidota</taxon>
        <taxon>Bacteroidia</taxon>
        <taxon>Bacteroidales</taxon>
        <taxon>Prevotellaceae</taxon>
        <taxon>Segatella</taxon>
    </lineage>
</organism>
<feature type="compositionally biased region" description="Low complexity" evidence="1">
    <location>
        <begin position="240"/>
        <end position="249"/>
    </location>
</feature>
<gene>
    <name evidence="2" type="ORF">AAAT87_14520</name>
</gene>
<protein>
    <submittedName>
        <fullName evidence="2">DUF3987 domain-containing protein</fullName>
    </submittedName>
</protein>
<feature type="region of interest" description="Disordered" evidence="1">
    <location>
        <begin position="240"/>
        <end position="288"/>
    </location>
</feature>
<name>A0ABV1G220_9BACT</name>
<evidence type="ECO:0000256" key="1">
    <source>
        <dbReference type="SAM" id="MobiDB-lite"/>
    </source>
</evidence>
<sequence length="870" mass="98665">MSCYLIRVENGHKVARSITSEEEYKLIRGSYEQKANLRLAREGNDGAKRRLVQFNYSGHYPQGVVKGMKLPSRAFGFDLDDKQDFEKAAKLMLQEPEKYGLLMLERSARQGGHAVCKREMGKTILENQVRIAKMLECEMDTSAHDINRVYFTTSADAEDLLYLSPELFKDSYEEAAVAAEGKVLEEREKYGQEELPPGAHKVNKHYKPWLENVEEKALNSQKNLENQENQKSLENQENLENQNQSQKNLGNQKNSQKGQASQNRQNPSKNQAQPASASSSSSSSSSSNDYLGIPYSEIISKWWQMYNDGHEPVRSNRNTLTFELAVNLRHICGFDRSLMAQIIPCYDGFPEQEKMACINSALNEKITQMPKRLKDVLAALRQEKLKQGASNATADAESEALVNALDEANAKDEMFYFNALPKMPQGVRDSINAVGPPLAMPVITAICPAIGMLATGVKVSVHGKMNSLNLISYIAGDFASGKGSIDPVIDAWTSEIKDMDKMYQQKEDEWRAKKRAAKNKKEQPEEPKLPVRCLTLNNTVANLAERLANTEGKHAFSFTPEADTVAQKWKSAMSDFSVMLRQAYDGTSYEREARSAEAVNVHIDRLLWNVVMCGTPDALYRVVNNYTDGFQSRITVARTPDNTFTPLTDNLYVLTDRQRDRIIQVAHLLPLMEGDVVLPKLEAKGREWLEQIRLETMKNDDKVKARQRFRICPTTMRMMTCIMLCKVAETLIQKHGFQGAEKLLKQNPGLWKDLIIKMQTPTMLAVFNVLADYQLDNALYFFRSRIEDAFSSRDYCGQMPYDRTHRGKNDSIFERLDTTFSFEQAQQQSISVKGANTTLEAVKQMLKNWKRQGLIVVLPDMRYQKLSSTV</sequence>
<proteinExistence type="predicted"/>
<dbReference type="EMBL" id="JBBNGE010000083">
    <property type="protein sequence ID" value="MEQ2509458.1"/>
    <property type="molecule type" value="Genomic_DNA"/>
</dbReference>
<dbReference type="Proteomes" id="UP001465717">
    <property type="component" value="Unassembled WGS sequence"/>
</dbReference>
<feature type="compositionally biased region" description="Polar residues" evidence="1">
    <location>
        <begin position="250"/>
        <end position="274"/>
    </location>
</feature>
<evidence type="ECO:0000313" key="2">
    <source>
        <dbReference type="EMBL" id="MEQ2509458.1"/>
    </source>
</evidence>
<feature type="compositionally biased region" description="Low complexity" evidence="1">
    <location>
        <begin position="275"/>
        <end position="287"/>
    </location>
</feature>
<dbReference type="Pfam" id="PF13148">
    <property type="entry name" value="DUF3987"/>
    <property type="match status" value="1"/>
</dbReference>
<evidence type="ECO:0000313" key="3">
    <source>
        <dbReference type="Proteomes" id="UP001465717"/>
    </source>
</evidence>
<dbReference type="InterPro" id="IPR025048">
    <property type="entry name" value="DUF3987"/>
</dbReference>
<dbReference type="RefSeq" id="WP_349226817.1">
    <property type="nucleotide sequence ID" value="NZ_JBBNFG020000030.1"/>
</dbReference>
<keyword evidence="3" id="KW-1185">Reference proteome</keyword>
<comment type="caution">
    <text evidence="2">The sequence shown here is derived from an EMBL/GenBank/DDBJ whole genome shotgun (WGS) entry which is preliminary data.</text>
</comment>